<name>A0A6N2NES2_SALVM</name>
<accession>A0A6N2NES2</accession>
<feature type="region of interest" description="Disordered" evidence="1">
    <location>
        <begin position="40"/>
        <end position="61"/>
    </location>
</feature>
<proteinExistence type="predicted"/>
<gene>
    <name evidence="2" type="ORF">SVIM_LOCUS505439</name>
</gene>
<dbReference type="AlphaFoldDB" id="A0A6N2NES2"/>
<reference evidence="2" key="1">
    <citation type="submission" date="2019-03" db="EMBL/GenBank/DDBJ databases">
        <authorList>
            <person name="Mank J."/>
            <person name="Almeida P."/>
        </authorList>
    </citation>
    <scope>NUCLEOTIDE SEQUENCE</scope>
    <source>
        <strain evidence="2">78183</strain>
    </source>
</reference>
<evidence type="ECO:0000256" key="1">
    <source>
        <dbReference type="SAM" id="MobiDB-lite"/>
    </source>
</evidence>
<evidence type="ECO:0000313" key="2">
    <source>
        <dbReference type="EMBL" id="VFU65737.1"/>
    </source>
</evidence>
<dbReference type="EMBL" id="CAADRP010002307">
    <property type="protein sequence ID" value="VFU65737.1"/>
    <property type="molecule type" value="Genomic_DNA"/>
</dbReference>
<protein>
    <submittedName>
        <fullName evidence="2">Uncharacterized protein</fullName>
    </submittedName>
</protein>
<organism evidence="2">
    <name type="scientific">Salix viminalis</name>
    <name type="common">Common osier</name>
    <name type="synonym">Basket willow</name>
    <dbReference type="NCBI Taxonomy" id="40686"/>
    <lineage>
        <taxon>Eukaryota</taxon>
        <taxon>Viridiplantae</taxon>
        <taxon>Streptophyta</taxon>
        <taxon>Embryophyta</taxon>
        <taxon>Tracheophyta</taxon>
        <taxon>Spermatophyta</taxon>
        <taxon>Magnoliopsida</taxon>
        <taxon>eudicotyledons</taxon>
        <taxon>Gunneridae</taxon>
        <taxon>Pentapetalae</taxon>
        <taxon>rosids</taxon>
        <taxon>fabids</taxon>
        <taxon>Malpighiales</taxon>
        <taxon>Salicaceae</taxon>
        <taxon>Saliceae</taxon>
        <taxon>Salix</taxon>
    </lineage>
</organism>
<sequence length="61" mass="6568">MAAINFGGILLRMPELSHDNEEGYGIVVEVVPMKRHVSLSAADDANSMESSGTVPEQKPEI</sequence>